<organism evidence="1">
    <name type="scientific">Anguilla anguilla</name>
    <name type="common">European freshwater eel</name>
    <name type="synonym">Muraena anguilla</name>
    <dbReference type="NCBI Taxonomy" id="7936"/>
    <lineage>
        <taxon>Eukaryota</taxon>
        <taxon>Metazoa</taxon>
        <taxon>Chordata</taxon>
        <taxon>Craniata</taxon>
        <taxon>Vertebrata</taxon>
        <taxon>Euteleostomi</taxon>
        <taxon>Actinopterygii</taxon>
        <taxon>Neopterygii</taxon>
        <taxon>Teleostei</taxon>
        <taxon>Anguilliformes</taxon>
        <taxon>Anguillidae</taxon>
        <taxon>Anguilla</taxon>
    </lineage>
</organism>
<accession>A0A0E9UGP3</accession>
<reference evidence="1" key="1">
    <citation type="submission" date="2014-11" db="EMBL/GenBank/DDBJ databases">
        <authorList>
            <person name="Amaro Gonzalez C."/>
        </authorList>
    </citation>
    <scope>NUCLEOTIDE SEQUENCE</scope>
</reference>
<evidence type="ECO:0000313" key="1">
    <source>
        <dbReference type="EMBL" id="JAH65049.1"/>
    </source>
</evidence>
<dbReference type="EMBL" id="GBXM01043528">
    <property type="protein sequence ID" value="JAH65049.1"/>
    <property type="molecule type" value="Transcribed_RNA"/>
</dbReference>
<dbReference type="AlphaFoldDB" id="A0A0E9UGP3"/>
<name>A0A0E9UGP3_ANGAN</name>
<proteinExistence type="predicted"/>
<sequence>MIGTDNDALLWHPCCEAITA</sequence>
<reference evidence="1" key="2">
    <citation type="journal article" date="2015" name="Fish Shellfish Immunol.">
        <title>Early steps in the European eel (Anguilla anguilla)-Vibrio vulnificus interaction in the gills: Role of the RtxA13 toxin.</title>
        <authorList>
            <person name="Callol A."/>
            <person name="Pajuelo D."/>
            <person name="Ebbesson L."/>
            <person name="Teles M."/>
            <person name="MacKenzie S."/>
            <person name="Amaro C."/>
        </authorList>
    </citation>
    <scope>NUCLEOTIDE SEQUENCE</scope>
</reference>
<protein>
    <submittedName>
        <fullName evidence="1">Uncharacterized protein</fullName>
    </submittedName>
</protein>